<feature type="compositionally biased region" description="Basic and acidic residues" evidence="1">
    <location>
        <begin position="46"/>
        <end position="55"/>
    </location>
</feature>
<evidence type="ECO:0000313" key="2">
    <source>
        <dbReference type="EMBL" id="OHT05985.1"/>
    </source>
</evidence>
<comment type="caution">
    <text evidence="2">The sequence shown here is derived from an EMBL/GenBank/DDBJ whole genome shotgun (WGS) entry which is preliminary data.</text>
</comment>
<evidence type="ECO:0000256" key="1">
    <source>
        <dbReference type="SAM" id="MobiDB-lite"/>
    </source>
</evidence>
<evidence type="ECO:0000313" key="3">
    <source>
        <dbReference type="Proteomes" id="UP000179807"/>
    </source>
</evidence>
<gene>
    <name evidence="2" type="ORF">TRFO_26048</name>
</gene>
<organism evidence="2 3">
    <name type="scientific">Tritrichomonas foetus</name>
    <dbReference type="NCBI Taxonomy" id="1144522"/>
    <lineage>
        <taxon>Eukaryota</taxon>
        <taxon>Metamonada</taxon>
        <taxon>Parabasalia</taxon>
        <taxon>Tritrichomonadida</taxon>
        <taxon>Tritrichomonadidae</taxon>
        <taxon>Tritrichomonas</taxon>
    </lineage>
</organism>
<dbReference type="AlphaFoldDB" id="A0A1J4K3G6"/>
<protein>
    <submittedName>
        <fullName evidence="2">Uncharacterized protein</fullName>
    </submittedName>
</protein>
<feature type="region of interest" description="Disordered" evidence="1">
    <location>
        <begin position="120"/>
        <end position="156"/>
    </location>
</feature>
<dbReference type="RefSeq" id="XP_068359121.1">
    <property type="nucleotide sequence ID" value="XM_068504712.1"/>
</dbReference>
<dbReference type="PANTHER" id="PTHR47026">
    <property type="entry name" value="PIGMENTOSA GTPASE REGULATOR-LIKE PROTEIN, PUTATIVE-RELATED"/>
    <property type="match status" value="1"/>
</dbReference>
<reference evidence="2" key="1">
    <citation type="submission" date="2016-10" db="EMBL/GenBank/DDBJ databases">
        <authorList>
            <person name="Benchimol M."/>
            <person name="Almeida L.G."/>
            <person name="Vasconcelos A.T."/>
            <person name="Perreira-Neves A."/>
            <person name="Rosa I.A."/>
            <person name="Tasca T."/>
            <person name="Bogo M.R."/>
            <person name="de Souza W."/>
        </authorList>
    </citation>
    <scope>NUCLEOTIDE SEQUENCE [LARGE SCALE GENOMIC DNA]</scope>
    <source>
        <strain evidence="2">K</strain>
    </source>
</reference>
<feature type="region of interest" description="Disordered" evidence="1">
    <location>
        <begin position="30"/>
        <end position="55"/>
    </location>
</feature>
<feature type="compositionally biased region" description="Polar residues" evidence="1">
    <location>
        <begin position="30"/>
        <end position="45"/>
    </location>
</feature>
<dbReference type="EMBL" id="MLAK01000739">
    <property type="protein sequence ID" value="OHT05985.1"/>
    <property type="molecule type" value="Genomic_DNA"/>
</dbReference>
<name>A0A1J4K3G6_9EUKA</name>
<proteinExistence type="predicted"/>
<accession>A0A1J4K3G6</accession>
<keyword evidence="3" id="KW-1185">Reference proteome</keyword>
<dbReference type="PANTHER" id="PTHR47026:SF2">
    <property type="entry name" value="FLAGELLAR ASSOCIATED PROTEIN"/>
    <property type="match status" value="1"/>
</dbReference>
<sequence>MNKDLFSNTSGYIPSDTTNTTINMAGTNSITSSQRSQSQFLNQNNNERKTKNKNYEDLGIEEDNQARFEQIFKITTPHSSRSYSVANSVTDVEPTKNTNLNTSNALINDFRNSPELKLKIPQPNAYNNSHNDMNKNKIKKKNKNKSIVNNSNENNDNNVDEIQKAIQKLIQKREMPPIEILPQVYRIIKTLYLNSLIVQDYDRANELEEVSKLVGDNYECMVNAKIKAEQTKTLETRIELAKKRLQIEIDEWDKILHIFKNEQNKQRHNLEQKILEERNEFENNWSNPEYLIQFNKPSPTLLQLRKQQKALAIAKRFADAKQVKQIADKLQQIESDQAQQRAVSCMKLHYNKMIDDQQRTIECFNDHEKRLEQYLVAEREKVLKPYYMLIKQLEATRDKDLPLNMKPQKVVFVSNIRTKILKTDRALPPASPRTTRAMSKFRNSDEPERLTLTGIDVRRTLSGRRAKSSVRVSKVRK</sequence>
<dbReference type="Proteomes" id="UP000179807">
    <property type="component" value="Unassembled WGS sequence"/>
</dbReference>
<feature type="compositionally biased region" description="Low complexity" evidence="1">
    <location>
        <begin position="145"/>
        <end position="156"/>
    </location>
</feature>
<dbReference type="GeneID" id="94839416"/>
<dbReference type="VEuPathDB" id="TrichDB:TRFO_26048"/>